<dbReference type="Gene3D" id="1.10.3300.10">
    <property type="entry name" value="Jann2411-like domain"/>
    <property type="match status" value="1"/>
</dbReference>
<protein>
    <submittedName>
        <fullName evidence="3">CGNR zinc finger domain-containing protein</fullName>
    </submittedName>
</protein>
<reference evidence="3 4" key="1">
    <citation type="submission" date="2020-02" db="EMBL/GenBank/DDBJ databases">
        <title>Whole-genome analyses of novel actinobacteria.</title>
        <authorList>
            <person name="Sahin N."/>
        </authorList>
    </citation>
    <scope>NUCLEOTIDE SEQUENCE [LARGE SCALE GENOMIC DNA]</scope>
    <source>
        <strain evidence="3 4">A7024</strain>
    </source>
</reference>
<sequence>MEGDPVNLALRLTRTTRHADGGSGRTETLTSPEALTSWAREQAGLPGYAANPIALTEVLAVRDATRALFAQAVGGKPGLAPADAAGVLNAASVRVPFTLELEPDSVAGEPKPTARRREAPLGTTAGSSAGQAFPDQASSDQASPDQASPDQASPDLAGLAARAAIDLLTGPDRSRLRACPAPRCVQYFLKDAPRQEFCKTACSNRTRAARHYARHRNDSAPAAN</sequence>
<evidence type="ECO:0000259" key="2">
    <source>
        <dbReference type="Pfam" id="PF11706"/>
    </source>
</evidence>
<proteinExistence type="predicted"/>
<feature type="domain" description="Zinc finger CGNR" evidence="2">
    <location>
        <begin position="175"/>
        <end position="215"/>
    </location>
</feature>
<name>A0A6G4U8N6_9ACTN</name>
<dbReference type="InterPro" id="IPR023286">
    <property type="entry name" value="ABATE_dom_sf"/>
</dbReference>
<dbReference type="InterPro" id="IPR010852">
    <property type="entry name" value="ABATE"/>
</dbReference>
<organism evidence="3 4">
    <name type="scientific">Streptomyces coryli</name>
    <dbReference type="NCBI Taxonomy" id="1128680"/>
    <lineage>
        <taxon>Bacteria</taxon>
        <taxon>Bacillati</taxon>
        <taxon>Actinomycetota</taxon>
        <taxon>Actinomycetes</taxon>
        <taxon>Kitasatosporales</taxon>
        <taxon>Streptomycetaceae</taxon>
        <taxon>Streptomyces</taxon>
    </lineage>
</organism>
<dbReference type="PANTHER" id="PTHR35525:SF3">
    <property type="entry name" value="BLL6575 PROTEIN"/>
    <property type="match status" value="1"/>
</dbReference>
<comment type="caution">
    <text evidence="3">The sequence shown here is derived from an EMBL/GenBank/DDBJ whole genome shotgun (WGS) entry which is preliminary data.</text>
</comment>
<dbReference type="PANTHER" id="PTHR35525">
    <property type="entry name" value="BLL6575 PROTEIN"/>
    <property type="match status" value="1"/>
</dbReference>
<dbReference type="Pfam" id="PF07336">
    <property type="entry name" value="ABATE"/>
    <property type="match status" value="1"/>
</dbReference>
<evidence type="ECO:0000313" key="3">
    <source>
        <dbReference type="EMBL" id="NGN68483.1"/>
    </source>
</evidence>
<feature type="region of interest" description="Disordered" evidence="1">
    <location>
        <begin position="103"/>
        <end position="153"/>
    </location>
</feature>
<dbReference type="SUPFAM" id="SSF160904">
    <property type="entry name" value="Jann2411-like"/>
    <property type="match status" value="2"/>
</dbReference>
<dbReference type="EMBL" id="JAAKZV010000208">
    <property type="protein sequence ID" value="NGN68483.1"/>
    <property type="molecule type" value="Genomic_DNA"/>
</dbReference>
<dbReference type="Proteomes" id="UP000481583">
    <property type="component" value="Unassembled WGS sequence"/>
</dbReference>
<keyword evidence="4" id="KW-1185">Reference proteome</keyword>
<accession>A0A6G4U8N6</accession>
<gene>
    <name evidence="3" type="ORF">G5C51_31870</name>
</gene>
<evidence type="ECO:0000313" key="4">
    <source>
        <dbReference type="Proteomes" id="UP000481583"/>
    </source>
</evidence>
<dbReference type="Pfam" id="PF11706">
    <property type="entry name" value="zf-CGNR"/>
    <property type="match status" value="1"/>
</dbReference>
<evidence type="ECO:0000256" key="1">
    <source>
        <dbReference type="SAM" id="MobiDB-lite"/>
    </source>
</evidence>
<dbReference type="InterPro" id="IPR021005">
    <property type="entry name" value="Znf_CGNR"/>
</dbReference>
<dbReference type="AlphaFoldDB" id="A0A6G4U8N6"/>
<feature type="compositionally biased region" description="Low complexity" evidence="1">
    <location>
        <begin position="134"/>
        <end position="153"/>
    </location>
</feature>